<dbReference type="InterPro" id="IPR041698">
    <property type="entry name" value="Methyltransf_25"/>
</dbReference>
<dbReference type="Gene3D" id="3.40.50.150">
    <property type="entry name" value="Vaccinia Virus protein VP39"/>
    <property type="match status" value="1"/>
</dbReference>
<gene>
    <name evidence="4" type="ORF">NIES593_13940</name>
</gene>
<dbReference type="Proteomes" id="UP000186868">
    <property type="component" value="Unassembled WGS sequence"/>
</dbReference>
<feature type="domain" description="Methyltransferase" evidence="3">
    <location>
        <begin position="46"/>
        <end position="150"/>
    </location>
</feature>
<dbReference type="PANTHER" id="PTHR43861">
    <property type="entry name" value="TRANS-ACONITATE 2-METHYLTRANSFERASE-RELATED"/>
    <property type="match status" value="1"/>
</dbReference>
<comment type="caution">
    <text evidence="4">The sequence shown here is derived from an EMBL/GenBank/DDBJ whole genome shotgun (WGS) entry which is preliminary data.</text>
</comment>
<evidence type="ECO:0000313" key="4">
    <source>
        <dbReference type="EMBL" id="OKH22077.1"/>
    </source>
</evidence>
<dbReference type="AlphaFoldDB" id="A0A1U7HEQ4"/>
<dbReference type="STRING" id="1921803.NIES593_13940"/>
<dbReference type="Pfam" id="PF13649">
    <property type="entry name" value="Methyltransf_25"/>
    <property type="match status" value="1"/>
</dbReference>
<sequence length="243" mass="26549">MPVEIFPGEVFANTTDFDTGIRQLIPYYDEMLATIARCIPVSAERVLELGCGTGELSVKLLQNCPQATVIALDYSPRMLEYARGKIEATGYGKRWRGIVMDFGAWTAGETAQGIGSGFDACASSLAIHHLVNPMKLKLFERIRASLNPGGSFWNADPVAIESPALSDVYQSVREAWASDCGTTLAQVRTKMGQSNPYGYSSQDQLATLEEHWQMLKAAGFESVSVPWKYFGLAVFGGFVPKSD</sequence>
<reference evidence="4 5" key="1">
    <citation type="submission" date="2016-11" db="EMBL/GenBank/DDBJ databases">
        <title>Draft Genome Sequences of Nine Cyanobacterial Strains from Diverse Habitats.</title>
        <authorList>
            <person name="Zhu T."/>
            <person name="Hou S."/>
            <person name="Lu X."/>
            <person name="Hess W.R."/>
        </authorList>
    </citation>
    <scope>NUCLEOTIDE SEQUENCE [LARGE SCALE GENOMIC DNA]</scope>
    <source>
        <strain evidence="4 5">NIES-593</strain>
    </source>
</reference>
<dbReference type="GO" id="GO:0008168">
    <property type="term" value="F:methyltransferase activity"/>
    <property type="evidence" value="ECO:0007669"/>
    <property type="project" value="UniProtKB-KW"/>
</dbReference>
<dbReference type="GO" id="GO:0032259">
    <property type="term" value="P:methylation"/>
    <property type="evidence" value="ECO:0007669"/>
    <property type="project" value="UniProtKB-KW"/>
</dbReference>
<evidence type="ECO:0000256" key="1">
    <source>
        <dbReference type="ARBA" id="ARBA00022603"/>
    </source>
</evidence>
<evidence type="ECO:0000256" key="2">
    <source>
        <dbReference type="ARBA" id="ARBA00022679"/>
    </source>
</evidence>
<dbReference type="EMBL" id="MRCB01000016">
    <property type="protein sequence ID" value="OKH22077.1"/>
    <property type="molecule type" value="Genomic_DNA"/>
</dbReference>
<organism evidence="4 5">
    <name type="scientific">Hydrococcus rivularis NIES-593</name>
    <dbReference type="NCBI Taxonomy" id="1921803"/>
    <lineage>
        <taxon>Bacteria</taxon>
        <taxon>Bacillati</taxon>
        <taxon>Cyanobacteriota</taxon>
        <taxon>Cyanophyceae</taxon>
        <taxon>Pleurocapsales</taxon>
        <taxon>Hydrococcaceae</taxon>
        <taxon>Hydrococcus</taxon>
    </lineage>
</organism>
<dbReference type="InterPro" id="IPR029063">
    <property type="entry name" value="SAM-dependent_MTases_sf"/>
</dbReference>
<keyword evidence="1 4" id="KW-0489">Methyltransferase</keyword>
<accession>A0A1U7HEQ4</accession>
<keyword evidence="2 4" id="KW-0808">Transferase</keyword>
<evidence type="ECO:0000313" key="5">
    <source>
        <dbReference type="Proteomes" id="UP000186868"/>
    </source>
</evidence>
<dbReference type="CDD" id="cd02440">
    <property type="entry name" value="AdoMet_MTases"/>
    <property type="match status" value="1"/>
</dbReference>
<dbReference type="SUPFAM" id="SSF53335">
    <property type="entry name" value="S-adenosyl-L-methionine-dependent methyltransferases"/>
    <property type="match status" value="1"/>
</dbReference>
<evidence type="ECO:0000259" key="3">
    <source>
        <dbReference type="Pfam" id="PF13649"/>
    </source>
</evidence>
<name>A0A1U7HEQ4_9CYAN</name>
<keyword evidence="5" id="KW-1185">Reference proteome</keyword>
<dbReference type="PANTHER" id="PTHR43861:SF1">
    <property type="entry name" value="TRANS-ACONITATE 2-METHYLTRANSFERASE"/>
    <property type="match status" value="1"/>
</dbReference>
<proteinExistence type="predicted"/>
<protein>
    <submittedName>
        <fullName evidence="4">SAM-dependent methyltransferase</fullName>
    </submittedName>
</protein>